<dbReference type="OrthoDB" id="5070518at2"/>
<name>A0A1G6HCC2_9MICO</name>
<dbReference type="PROSITE" id="PS51257">
    <property type="entry name" value="PROKAR_LIPOPROTEIN"/>
    <property type="match status" value="1"/>
</dbReference>
<feature type="chain" id="PRO_5010357030" evidence="1">
    <location>
        <begin position="23"/>
        <end position="170"/>
    </location>
</feature>
<sequence>MTARFLQAIALVLIPLTTGGCALNQPSYDTVRAEAVAALDEIAALVPPPHEVSPEPDDEPYSCSDPLLSSRRGGAFYTGQWAVYVSDGFDFDTFIADLPGRLGDGWEERDLGIAVPFASVYLVNHEHELSVTVDEAEIDGRPALDLIVISRCGILPTDDKPRRSPGGRGV</sequence>
<accession>A0A1G6HCC2</accession>
<dbReference type="RefSeq" id="WP_139168011.1">
    <property type="nucleotide sequence ID" value="NZ_FMYG01000002.1"/>
</dbReference>
<keyword evidence="1" id="KW-0732">Signal</keyword>
<gene>
    <name evidence="2" type="ORF">SAMN05216418_1026</name>
</gene>
<evidence type="ECO:0000313" key="3">
    <source>
        <dbReference type="Proteomes" id="UP000183203"/>
    </source>
</evidence>
<dbReference type="EMBL" id="FMYG01000002">
    <property type="protein sequence ID" value="SDB91738.1"/>
    <property type="molecule type" value="Genomic_DNA"/>
</dbReference>
<evidence type="ECO:0000256" key="1">
    <source>
        <dbReference type="SAM" id="SignalP"/>
    </source>
</evidence>
<protein>
    <submittedName>
        <fullName evidence="2">Uncharacterized protein</fullName>
    </submittedName>
</protein>
<evidence type="ECO:0000313" key="2">
    <source>
        <dbReference type="EMBL" id="SDB91738.1"/>
    </source>
</evidence>
<dbReference type="Proteomes" id="UP000183203">
    <property type="component" value="Unassembled WGS sequence"/>
</dbReference>
<organism evidence="2 3">
    <name type="scientific">Microbacterium enclense</name>
    <dbReference type="NCBI Taxonomy" id="993073"/>
    <lineage>
        <taxon>Bacteria</taxon>
        <taxon>Bacillati</taxon>
        <taxon>Actinomycetota</taxon>
        <taxon>Actinomycetes</taxon>
        <taxon>Micrococcales</taxon>
        <taxon>Microbacteriaceae</taxon>
        <taxon>Microbacterium</taxon>
    </lineage>
</organism>
<dbReference type="AlphaFoldDB" id="A0A1G6HCC2"/>
<proteinExistence type="predicted"/>
<reference evidence="2 3" key="1">
    <citation type="submission" date="2016-09" db="EMBL/GenBank/DDBJ databases">
        <authorList>
            <person name="Capua I."/>
            <person name="De Benedictis P."/>
            <person name="Joannis T."/>
            <person name="Lombin L.H."/>
            <person name="Cattoli G."/>
        </authorList>
    </citation>
    <scope>NUCLEOTIDE SEQUENCE [LARGE SCALE GENOMIC DNA]</scope>
    <source>
        <strain evidence="2 3">NIO-1002</strain>
    </source>
</reference>
<feature type="signal peptide" evidence="1">
    <location>
        <begin position="1"/>
        <end position="22"/>
    </location>
</feature>